<keyword evidence="2" id="KW-0964">Secreted</keyword>
<evidence type="ECO:0000313" key="4">
    <source>
        <dbReference type="EMBL" id="ELW52040.1"/>
    </source>
</evidence>
<reference evidence="5" key="1">
    <citation type="submission" date="2012-07" db="EMBL/GenBank/DDBJ databases">
        <title>Genome of the Chinese tree shrew, a rising model animal genetically related to primates.</title>
        <authorList>
            <person name="Zhang G."/>
            <person name="Fan Y."/>
            <person name="Yao Y."/>
            <person name="Huang Z."/>
        </authorList>
    </citation>
    <scope>NUCLEOTIDE SEQUENCE [LARGE SCALE GENOMIC DNA]</scope>
</reference>
<organism evidence="4 5">
    <name type="scientific">Tupaia chinensis</name>
    <name type="common">Chinese tree shrew</name>
    <name type="synonym">Tupaia belangeri chinensis</name>
    <dbReference type="NCBI Taxonomy" id="246437"/>
    <lineage>
        <taxon>Eukaryota</taxon>
        <taxon>Metazoa</taxon>
        <taxon>Chordata</taxon>
        <taxon>Craniata</taxon>
        <taxon>Vertebrata</taxon>
        <taxon>Euteleostomi</taxon>
        <taxon>Mammalia</taxon>
        <taxon>Eutheria</taxon>
        <taxon>Euarchontoglires</taxon>
        <taxon>Scandentia</taxon>
        <taxon>Tupaiidae</taxon>
        <taxon>Tupaia</taxon>
    </lineage>
</organism>
<dbReference type="PROSITE" id="PS51257">
    <property type="entry name" value="PROKAR_LIPOPROTEIN"/>
    <property type="match status" value="1"/>
</dbReference>
<dbReference type="Pfam" id="PF01099">
    <property type="entry name" value="Uteroglobin"/>
    <property type="match status" value="1"/>
</dbReference>
<dbReference type="GO" id="GO:0030521">
    <property type="term" value="P:androgen receptor signaling pathway"/>
    <property type="evidence" value="ECO:0007669"/>
    <property type="project" value="TreeGrafter"/>
</dbReference>
<dbReference type="AlphaFoldDB" id="L9JNH9"/>
<dbReference type="KEGG" id="tup:106735732"/>
<reference evidence="5" key="2">
    <citation type="journal article" date="2013" name="Nat. Commun.">
        <title>Genome of the Chinese tree shrew.</title>
        <authorList>
            <person name="Fan Y."/>
            <person name="Huang Z.Y."/>
            <person name="Cao C.C."/>
            <person name="Chen C.S."/>
            <person name="Chen Y.X."/>
            <person name="Fan D.D."/>
            <person name="He J."/>
            <person name="Hou H.L."/>
            <person name="Hu L."/>
            <person name="Hu X.T."/>
            <person name="Jiang X.T."/>
            <person name="Lai R."/>
            <person name="Lang Y.S."/>
            <person name="Liang B."/>
            <person name="Liao S.G."/>
            <person name="Mu D."/>
            <person name="Ma Y.Y."/>
            <person name="Niu Y.Y."/>
            <person name="Sun X.Q."/>
            <person name="Xia J.Q."/>
            <person name="Xiao J."/>
            <person name="Xiong Z.Q."/>
            <person name="Xu L."/>
            <person name="Yang L."/>
            <person name="Zhang Y."/>
            <person name="Zhao W."/>
            <person name="Zhao X.D."/>
            <person name="Zheng Y.T."/>
            <person name="Zhou J.M."/>
            <person name="Zhu Y.B."/>
            <person name="Zhang G.J."/>
            <person name="Wang J."/>
            <person name="Yao Y.G."/>
        </authorList>
    </citation>
    <scope>NUCLEOTIDE SEQUENCE [LARGE SCALE GENOMIC DNA]</scope>
</reference>
<dbReference type="PROSITE" id="PS51311">
    <property type="entry name" value="SCGB"/>
    <property type="match status" value="1"/>
</dbReference>
<keyword evidence="5" id="KW-1185">Reference proteome</keyword>
<dbReference type="SUPFAM" id="SSF48201">
    <property type="entry name" value="Uteroglobin-like"/>
    <property type="match status" value="1"/>
</dbReference>
<dbReference type="Proteomes" id="UP000011518">
    <property type="component" value="Unassembled WGS sequence"/>
</dbReference>
<evidence type="ECO:0000256" key="1">
    <source>
        <dbReference type="ARBA" id="ARBA00004613"/>
    </source>
</evidence>
<dbReference type="InterPro" id="IPR035960">
    <property type="entry name" value="Secretoglobin_sf"/>
</dbReference>
<name>L9JNH9_TUPCH</name>
<evidence type="ECO:0000256" key="2">
    <source>
        <dbReference type="ARBA" id="ARBA00022525"/>
    </source>
</evidence>
<accession>L9JNH9</accession>
<evidence type="ECO:0000313" key="5">
    <source>
        <dbReference type="Proteomes" id="UP000011518"/>
    </source>
</evidence>
<dbReference type="PANTHER" id="PTHR14037:SF4">
    <property type="entry name" value="MAMMAGLOBIN-B"/>
    <property type="match status" value="1"/>
</dbReference>
<sequence>MKLVMVLMLAALPLYCYAGTGCQLVQEAVRNTLDSQVSVPQFLDSLRVFLTDTATANAMIEFKQCFLKQPKEILENVGLAIVI</sequence>
<dbReference type="STRING" id="246437.L9JNH9"/>
<dbReference type="InParanoid" id="L9JNH9"/>
<comment type="subcellular location">
    <subcellularLocation>
        <location evidence="1">Secreted</location>
    </subcellularLocation>
</comment>
<keyword evidence="3" id="KW-0732">Signal</keyword>
<gene>
    <name evidence="4" type="ORF">TREES_T100020903</name>
</gene>
<dbReference type="InterPro" id="IPR016126">
    <property type="entry name" value="Secretoglobin"/>
</dbReference>
<feature type="chain" id="PRO_5003999280" evidence="3">
    <location>
        <begin position="19"/>
        <end position="83"/>
    </location>
</feature>
<protein>
    <submittedName>
        <fullName evidence="4">Secretoglobin family 2A member 1</fullName>
    </submittedName>
</protein>
<dbReference type="PANTHER" id="PTHR14037">
    <property type="entry name" value="MAMMAGLOBIN-RELATED"/>
    <property type="match status" value="1"/>
</dbReference>
<feature type="signal peptide" evidence="3">
    <location>
        <begin position="1"/>
        <end position="18"/>
    </location>
</feature>
<evidence type="ECO:0000256" key="3">
    <source>
        <dbReference type="SAM" id="SignalP"/>
    </source>
</evidence>
<proteinExistence type="predicted"/>
<dbReference type="OrthoDB" id="9741516at2759"/>
<dbReference type="EMBL" id="KB320961">
    <property type="protein sequence ID" value="ELW52040.1"/>
    <property type="molecule type" value="Genomic_DNA"/>
</dbReference>
<dbReference type="GO" id="GO:0005615">
    <property type="term" value="C:extracellular space"/>
    <property type="evidence" value="ECO:0007669"/>
    <property type="project" value="TreeGrafter"/>
</dbReference>